<dbReference type="AlphaFoldDB" id="A0A1B0ZT27"/>
<evidence type="ECO:0008006" key="11">
    <source>
        <dbReference type="Google" id="ProtNLM"/>
    </source>
</evidence>
<evidence type="ECO:0000256" key="5">
    <source>
        <dbReference type="ARBA" id="ARBA00022692"/>
    </source>
</evidence>
<protein>
    <recommendedName>
        <fullName evidence="11">AI-2E family transporter</fullName>
    </recommendedName>
</protein>
<feature type="transmembrane region" description="Helical" evidence="8">
    <location>
        <begin position="301"/>
        <end position="327"/>
    </location>
</feature>
<feature type="transmembrane region" description="Helical" evidence="8">
    <location>
        <begin position="64"/>
        <end position="92"/>
    </location>
</feature>
<dbReference type="Pfam" id="PF01594">
    <property type="entry name" value="AI-2E_transport"/>
    <property type="match status" value="1"/>
</dbReference>
<feature type="transmembrane region" description="Helical" evidence="8">
    <location>
        <begin position="33"/>
        <end position="52"/>
    </location>
</feature>
<dbReference type="RefSeq" id="WP_065272187.1">
    <property type="nucleotide sequence ID" value="NZ_CP015124.1"/>
</dbReference>
<keyword evidence="5 8" id="KW-0812">Transmembrane</keyword>
<feature type="transmembrane region" description="Helical" evidence="8">
    <location>
        <begin position="198"/>
        <end position="219"/>
    </location>
</feature>
<evidence type="ECO:0000256" key="2">
    <source>
        <dbReference type="ARBA" id="ARBA00009773"/>
    </source>
</evidence>
<dbReference type="EMBL" id="CP015124">
    <property type="protein sequence ID" value="ANP37353.1"/>
    <property type="molecule type" value="Genomic_DNA"/>
</dbReference>
<evidence type="ECO:0000256" key="4">
    <source>
        <dbReference type="ARBA" id="ARBA00022475"/>
    </source>
</evidence>
<proteinExistence type="inferred from homology"/>
<evidence type="ECO:0000256" key="6">
    <source>
        <dbReference type="ARBA" id="ARBA00022989"/>
    </source>
</evidence>
<feature type="transmembrane region" description="Helical" evidence="8">
    <location>
        <begin position="134"/>
        <end position="160"/>
    </location>
</feature>
<dbReference type="InterPro" id="IPR002549">
    <property type="entry name" value="AI-2E-like"/>
</dbReference>
<reference evidence="9 10" key="1">
    <citation type="submission" date="2016-04" db="EMBL/GenBank/DDBJ databases">
        <authorList>
            <person name="Evans L.H."/>
            <person name="Alamgir A."/>
            <person name="Owens N."/>
            <person name="Weber N.D."/>
            <person name="Virtaneva K."/>
            <person name="Barbian K."/>
            <person name="Babar A."/>
            <person name="Rosenke K."/>
        </authorList>
    </citation>
    <scope>NUCLEOTIDE SEQUENCE [LARGE SCALE GENOMIC DNA]</scope>
    <source>
        <strain evidence="9 10">JL2886</strain>
    </source>
</reference>
<sequence length="346" mass="37214">MSKLALVTYSFALLLMVGWLLTAGQAVLLPILVAVIAVYILTTAAEVLADVPGFGRLPRTARRLLVLLAILAAFMVLASFITASATAISAALPQYAANLDKLQHDFLTYLGVDEVPSWANLGESLLDLIDATTLMPAMLATISNGGTLIVSAALYAVFILTELDRLPEKTLMAMREPEDAERTLELARKINDKIGGYLAAKTLVNVILGLVSYAILLMLGIAHPAFWAILIGLLNYIPYIGSIIAVFFPVTISLIQFGSFGHAALALVTLMTPQMIIGYYVEPKYLGHSVNLSPFSVLLALALWTELWGMTGAILAVPLTAMVMIILAEIPTTRWLAVLMSQNGKV</sequence>
<dbReference type="PATRIC" id="fig|60890.4.peg.2391"/>
<evidence type="ECO:0000313" key="9">
    <source>
        <dbReference type="EMBL" id="ANP37353.1"/>
    </source>
</evidence>
<dbReference type="OrthoDB" id="9799225at2"/>
<dbReference type="GO" id="GO:0055085">
    <property type="term" value="P:transmembrane transport"/>
    <property type="evidence" value="ECO:0007669"/>
    <property type="project" value="TreeGrafter"/>
</dbReference>
<evidence type="ECO:0000256" key="1">
    <source>
        <dbReference type="ARBA" id="ARBA00004651"/>
    </source>
</evidence>
<name>A0A1B0ZT27_9RHOB</name>
<keyword evidence="6 8" id="KW-1133">Transmembrane helix</keyword>
<organism evidence="9 10">
    <name type="scientific">Phaeobacter gallaeciensis</name>
    <dbReference type="NCBI Taxonomy" id="60890"/>
    <lineage>
        <taxon>Bacteria</taxon>
        <taxon>Pseudomonadati</taxon>
        <taxon>Pseudomonadota</taxon>
        <taxon>Alphaproteobacteria</taxon>
        <taxon>Rhodobacterales</taxon>
        <taxon>Roseobacteraceae</taxon>
        <taxon>Phaeobacter</taxon>
    </lineage>
</organism>
<feature type="transmembrane region" description="Helical" evidence="8">
    <location>
        <begin position="225"/>
        <end position="248"/>
    </location>
</feature>
<dbReference type="Proteomes" id="UP000092565">
    <property type="component" value="Chromosome"/>
</dbReference>
<gene>
    <name evidence="9" type="ORF">JL2886_02464</name>
</gene>
<keyword evidence="7 8" id="KW-0472">Membrane</keyword>
<evidence type="ECO:0000313" key="10">
    <source>
        <dbReference type="Proteomes" id="UP000092565"/>
    </source>
</evidence>
<keyword evidence="3" id="KW-0813">Transport</keyword>
<comment type="subcellular location">
    <subcellularLocation>
        <location evidence="1">Cell membrane</location>
        <topology evidence="1">Multi-pass membrane protein</topology>
    </subcellularLocation>
</comment>
<evidence type="ECO:0000256" key="7">
    <source>
        <dbReference type="ARBA" id="ARBA00023136"/>
    </source>
</evidence>
<dbReference type="PANTHER" id="PTHR21716">
    <property type="entry name" value="TRANSMEMBRANE PROTEIN"/>
    <property type="match status" value="1"/>
</dbReference>
<feature type="transmembrane region" description="Helical" evidence="8">
    <location>
        <begin position="260"/>
        <end position="281"/>
    </location>
</feature>
<accession>A0A1B0ZT27</accession>
<dbReference type="GO" id="GO:0005886">
    <property type="term" value="C:plasma membrane"/>
    <property type="evidence" value="ECO:0007669"/>
    <property type="project" value="UniProtKB-SubCell"/>
</dbReference>
<evidence type="ECO:0000256" key="8">
    <source>
        <dbReference type="SAM" id="Phobius"/>
    </source>
</evidence>
<dbReference type="PANTHER" id="PTHR21716:SF53">
    <property type="entry name" value="PERMEASE PERM-RELATED"/>
    <property type="match status" value="1"/>
</dbReference>
<comment type="similarity">
    <text evidence="2">Belongs to the autoinducer-2 exporter (AI-2E) (TC 2.A.86) family.</text>
</comment>
<keyword evidence="4" id="KW-1003">Cell membrane</keyword>
<evidence type="ECO:0000256" key="3">
    <source>
        <dbReference type="ARBA" id="ARBA00022448"/>
    </source>
</evidence>
<keyword evidence="10" id="KW-1185">Reference proteome</keyword>